<evidence type="ECO:0000313" key="6">
    <source>
        <dbReference type="EMBL" id="KAK9817775.1"/>
    </source>
</evidence>
<feature type="compositionally biased region" description="Low complexity" evidence="4">
    <location>
        <begin position="373"/>
        <end position="408"/>
    </location>
</feature>
<evidence type="ECO:0000256" key="1">
    <source>
        <dbReference type="ARBA" id="ARBA00022723"/>
    </source>
</evidence>
<keyword evidence="1" id="KW-0479">Metal-binding</keyword>
<dbReference type="SUPFAM" id="SSF144232">
    <property type="entry name" value="HIT/MYND zinc finger-like"/>
    <property type="match status" value="1"/>
</dbReference>
<proteinExistence type="predicted"/>
<dbReference type="Proteomes" id="UP001489004">
    <property type="component" value="Unassembled WGS sequence"/>
</dbReference>
<keyword evidence="3" id="KW-0862">Zinc</keyword>
<feature type="region of interest" description="Disordered" evidence="4">
    <location>
        <begin position="372"/>
        <end position="434"/>
    </location>
</feature>
<feature type="domain" description="MYND-type" evidence="5">
    <location>
        <begin position="219"/>
        <end position="240"/>
    </location>
</feature>
<name>A0AAW1QA07_9CHLO</name>
<dbReference type="GO" id="GO:0008270">
    <property type="term" value="F:zinc ion binding"/>
    <property type="evidence" value="ECO:0007669"/>
    <property type="project" value="UniProtKB-KW"/>
</dbReference>
<keyword evidence="2" id="KW-0863">Zinc-finger</keyword>
<feature type="compositionally biased region" description="Basic and acidic residues" evidence="4">
    <location>
        <begin position="543"/>
        <end position="562"/>
    </location>
</feature>
<dbReference type="Gene3D" id="6.10.140.2220">
    <property type="match status" value="1"/>
</dbReference>
<comment type="caution">
    <text evidence="6">The sequence shown here is derived from an EMBL/GenBank/DDBJ whole genome shotgun (WGS) entry which is preliminary data.</text>
</comment>
<reference evidence="6 7" key="1">
    <citation type="journal article" date="2024" name="Nat. Commun.">
        <title>Phylogenomics reveals the evolutionary origins of lichenization in chlorophyte algae.</title>
        <authorList>
            <person name="Puginier C."/>
            <person name="Libourel C."/>
            <person name="Otte J."/>
            <person name="Skaloud P."/>
            <person name="Haon M."/>
            <person name="Grisel S."/>
            <person name="Petersen M."/>
            <person name="Berrin J.G."/>
            <person name="Delaux P.M."/>
            <person name="Dal Grande F."/>
            <person name="Keller J."/>
        </authorList>
    </citation>
    <scope>NUCLEOTIDE SEQUENCE [LARGE SCALE GENOMIC DNA]</scope>
    <source>
        <strain evidence="6 7">SAG 2043</strain>
    </source>
</reference>
<dbReference type="AlphaFoldDB" id="A0AAW1QA07"/>
<dbReference type="Pfam" id="PF01753">
    <property type="entry name" value="zf-MYND"/>
    <property type="match status" value="1"/>
</dbReference>
<dbReference type="Gene3D" id="1.25.40.10">
    <property type="entry name" value="Tetratricopeptide repeat domain"/>
    <property type="match status" value="1"/>
</dbReference>
<evidence type="ECO:0000313" key="7">
    <source>
        <dbReference type="Proteomes" id="UP001489004"/>
    </source>
</evidence>
<dbReference type="InterPro" id="IPR002893">
    <property type="entry name" value="Znf_MYND"/>
</dbReference>
<sequence>MGSQQDWLREPGSLRRFAENISSGSFPVTSESWGLLEADGFYRNARFHPEMLRSTEFRLLWWSQLQHEDWRHFLSLLVWIAEEMSAAVDPSGLSEDFPALTADQQHTTSAAVLQELGRTLPAYLQFFSASHSGLVDVYEVERPSTAQLDRFHAHMTFLLWMARTFEAVYNTEVISREVMKFDWSKRRICNRLACPINQAWLQAHPNSPVHLAFEAFVGVKLRKCSGCQEAWYCSPECQKGEAAAARFRAAPEDRAPGFPAGSYEAAILRRLTQGTDRANVARVETALVDAVNRLADKTWEVARERPVPDWQAEQAYILAVSAGLDACRLPDVTLQAVEAMMWSVLPKWTPGAAPELDAEARRRLWAVASAGLSGPSTHASAAAASPSTRASAPPAIPSARSGSGPSRAQQPAKNGAPPAGSSGQRSTRADSLTVQQVKALKDHGNECFRQGNYRLWKRAIDDCTKALELDPRYWKAHVRRCQAAIYAGDTELALPDLRALYRQVPLGMRELHEWEAKGILLRQAQLRGRAAGQAGAQGSPHAARVEDASAEDHPHHIHPSEDLVSEDVREVVKRLYVEQCSALLLGPVHEGWRSLSATQLAVREQHFDSVLNRLAWLMLQAQCGLPIPCNPDTAGWTLQHAAISLPYDLLRTSPGLLPWCLTFSVVDRKLQAYAKHVVDENPAVASFMPGADMWEVLFDAMPADVLHPRSMWRQMAWFVSWFLARCVGVPPGWLQEPRRMDIVADPLPDEADRHAALRRLCELWANPLVRLTCNKAMAQAINALCHLFMADGAAGAPSAAEWDIICSTPGFLAGLASCAFTPGSAADMRAFLLSLPLRRWRQASDGDVLSVFLCLHCTVLNNTPVIDPTDGKPMADVEFAKVLVSLDRMLSTPERRMLVVAPNVFVEPFVAWVAHRAGLTTVGEVRGRERYQRVPNFDALSTNIQRTSSYAKKWAKLSPSAKSTVDCLIPPFR</sequence>
<feature type="region of interest" description="Disordered" evidence="4">
    <location>
        <begin position="531"/>
        <end position="562"/>
    </location>
</feature>
<keyword evidence="7" id="KW-1185">Reference proteome</keyword>
<dbReference type="InterPro" id="IPR011990">
    <property type="entry name" value="TPR-like_helical_dom_sf"/>
</dbReference>
<evidence type="ECO:0000256" key="2">
    <source>
        <dbReference type="ARBA" id="ARBA00022771"/>
    </source>
</evidence>
<evidence type="ECO:0000259" key="5">
    <source>
        <dbReference type="Pfam" id="PF01753"/>
    </source>
</evidence>
<evidence type="ECO:0000256" key="3">
    <source>
        <dbReference type="ARBA" id="ARBA00022833"/>
    </source>
</evidence>
<protein>
    <recommendedName>
        <fullName evidence="5">MYND-type domain-containing protein</fullName>
    </recommendedName>
</protein>
<dbReference type="SUPFAM" id="SSF48452">
    <property type="entry name" value="TPR-like"/>
    <property type="match status" value="1"/>
</dbReference>
<evidence type="ECO:0000256" key="4">
    <source>
        <dbReference type="SAM" id="MobiDB-lite"/>
    </source>
</evidence>
<gene>
    <name evidence="6" type="ORF">WJX72_002033</name>
</gene>
<accession>A0AAW1QA07</accession>
<feature type="compositionally biased region" description="Polar residues" evidence="4">
    <location>
        <begin position="421"/>
        <end position="434"/>
    </location>
</feature>
<organism evidence="6 7">
    <name type="scientific">[Myrmecia] bisecta</name>
    <dbReference type="NCBI Taxonomy" id="41462"/>
    <lineage>
        <taxon>Eukaryota</taxon>
        <taxon>Viridiplantae</taxon>
        <taxon>Chlorophyta</taxon>
        <taxon>core chlorophytes</taxon>
        <taxon>Trebouxiophyceae</taxon>
        <taxon>Trebouxiales</taxon>
        <taxon>Trebouxiaceae</taxon>
        <taxon>Myrmecia</taxon>
    </lineage>
</organism>
<dbReference type="EMBL" id="JALJOR010000004">
    <property type="protein sequence ID" value="KAK9817775.1"/>
    <property type="molecule type" value="Genomic_DNA"/>
</dbReference>